<dbReference type="AlphaFoldDB" id="A0A218KRX4"/>
<evidence type="ECO:0000313" key="2">
    <source>
        <dbReference type="EMBL" id="AQM75300.1"/>
    </source>
</evidence>
<dbReference type="GeneID" id="7402361"/>
<reference evidence="2" key="1">
    <citation type="journal article" date="2017" name="Nat. Microbiol.">
        <title>A plasmid from an Antarctic haloarchaeon uses specialized membrane vesicles to disseminate and infect plasmid-free cells.</title>
        <authorList>
            <person name="Erdmann S."/>
            <person name="Tschitschko B."/>
            <person name="Zhong L."/>
            <person name="Raftery M.J."/>
            <person name="Cavicchioli R."/>
        </authorList>
    </citation>
    <scope>NUCLEOTIDE SEQUENCE</scope>
    <source>
        <strain evidence="2">R1S1</strain>
        <plasmid evidence="2">pR1SE</plasmid>
    </source>
</reference>
<protein>
    <submittedName>
        <fullName evidence="2">Uncharacterized protein</fullName>
    </submittedName>
</protein>
<dbReference type="InterPro" id="IPR046164">
    <property type="entry name" value="DUF6166"/>
</dbReference>
<keyword evidence="2" id="KW-0614">Plasmid</keyword>
<proteinExistence type="predicted"/>
<name>A0A218KRX4_9EURY</name>
<evidence type="ECO:0000256" key="1">
    <source>
        <dbReference type="SAM" id="MobiDB-lite"/>
    </source>
</evidence>
<dbReference type="RefSeq" id="WP_012660225.1">
    <property type="nucleotide sequence ID" value="NZ_JAXGGM010000045.1"/>
</dbReference>
<feature type="region of interest" description="Disordered" evidence="1">
    <location>
        <begin position="162"/>
        <end position="202"/>
    </location>
</feature>
<geneLocation type="plasmid" evidence="2">
    <name>pR1SE</name>
</geneLocation>
<accession>A0A218KRX4</accession>
<sequence>MEELLDDLRLLQHRQPDLFEDAVLMLDGVEWADSETVYSNDETADSIAPIADGEPLDPRTDIEEHGQSGGCSWSYTGAGSQQLALAILAHATDPGVARRRAQGFAAVYIQSLDDGWKLTAEEVQKWVRIVENEDRDLNLEKLDMSPYERKLNQVHDIFESEIEASDLTEDERERLESAVSEFVESRFPEEPLGSQDTSDSTE</sequence>
<dbReference type="Pfam" id="PF19663">
    <property type="entry name" value="DUF6166"/>
    <property type="match status" value="1"/>
</dbReference>
<organism evidence="2">
    <name type="scientific">Halorubrum lacusprofundi</name>
    <dbReference type="NCBI Taxonomy" id="2247"/>
    <lineage>
        <taxon>Archaea</taxon>
        <taxon>Methanobacteriati</taxon>
        <taxon>Methanobacteriota</taxon>
        <taxon>Stenosarchaea group</taxon>
        <taxon>Halobacteria</taxon>
        <taxon>Halobacteriales</taxon>
        <taxon>Haloferacaceae</taxon>
        <taxon>Halorubrum</taxon>
    </lineage>
</organism>
<dbReference type="EMBL" id="KX687704">
    <property type="protein sequence ID" value="AQM75300.1"/>
    <property type="molecule type" value="Genomic_DNA"/>
</dbReference>